<reference evidence="8 9" key="1">
    <citation type="submission" date="2018-03" db="EMBL/GenBank/DDBJ databases">
        <title>The draft genome of Zobellella taiwanensis JCM 13381.</title>
        <authorList>
            <person name="Liu L."/>
            <person name="Li L."/>
            <person name="Wang T."/>
            <person name="Zhang X."/>
            <person name="Liang L."/>
        </authorList>
    </citation>
    <scope>NUCLEOTIDE SEQUENCE [LARGE SCALE GENOMIC DNA]</scope>
    <source>
        <strain evidence="8 9">JCM 13381</strain>
    </source>
</reference>
<dbReference type="NCBIfam" id="TIGR00067">
    <property type="entry name" value="glut_race"/>
    <property type="match status" value="1"/>
</dbReference>
<dbReference type="GO" id="GO:0071555">
    <property type="term" value="P:cell wall organization"/>
    <property type="evidence" value="ECO:0007669"/>
    <property type="project" value="UniProtKB-KW"/>
</dbReference>
<evidence type="ECO:0000256" key="7">
    <source>
        <dbReference type="HAMAP-Rule" id="MF_00258"/>
    </source>
</evidence>
<name>A0A2P7QY16_9GAMM</name>
<comment type="pathway">
    <text evidence="7">Cell wall biogenesis; peptidoglycan biosynthesis.</text>
</comment>
<dbReference type="PANTHER" id="PTHR21198">
    <property type="entry name" value="GLUTAMATE RACEMASE"/>
    <property type="match status" value="1"/>
</dbReference>
<feature type="binding site" evidence="7">
    <location>
        <begin position="73"/>
        <end position="74"/>
    </location>
    <ligand>
        <name>substrate</name>
    </ligand>
</feature>
<protein>
    <recommendedName>
        <fullName evidence="2 7">Glutamate racemase</fullName>
        <ecNumber evidence="2 7">5.1.1.3</ecNumber>
    </recommendedName>
</protein>
<evidence type="ECO:0000256" key="4">
    <source>
        <dbReference type="ARBA" id="ARBA00022984"/>
    </source>
</evidence>
<evidence type="ECO:0000313" key="8">
    <source>
        <dbReference type="EMBL" id="PSJ42839.1"/>
    </source>
</evidence>
<dbReference type="RefSeq" id="WP_106453427.1">
    <property type="nucleotide sequence ID" value="NZ_PXYH01000010.1"/>
</dbReference>
<feature type="active site" description="Proton donor/acceptor" evidence="7">
    <location>
        <position position="72"/>
    </location>
</feature>
<feature type="binding site" evidence="7">
    <location>
        <begin position="40"/>
        <end position="41"/>
    </location>
    <ligand>
        <name>substrate</name>
    </ligand>
</feature>
<dbReference type="EC" id="5.1.1.3" evidence="2 7"/>
<evidence type="ECO:0000313" key="9">
    <source>
        <dbReference type="Proteomes" id="UP000242181"/>
    </source>
</evidence>
<feature type="binding site" evidence="7">
    <location>
        <begin position="187"/>
        <end position="188"/>
    </location>
    <ligand>
        <name>substrate</name>
    </ligand>
</feature>
<dbReference type="OrthoDB" id="9801055at2"/>
<keyword evidence="9" id="KW-1185">Reference proteome</keyword>
<dbReference type="SUPFAM" id="SSF53681">
    <property type="entry name" value="Aspartate/glutamate racemase"/>
    <property type="match status" value="2"/>
</dbReference>
<evidence type="ECO:0000256" key="6">
    <source>
        <dbReference type="ARBA" id="ARBA00023316"/>
    </source>
</evidence>
<dbReference type="InterPro" id="IPR001920">
    <property type="entry name" value="Asp/Glu_race"/>
</dbReference>
<dbReference type="UniPathway" id="UPA00219"/>
<dbReference type="InterPro" id="IPR033134">
    <property type="entry name" value="Asp/Glu_racemase_AS_2"/>
</dbReference>
<keyword evidence="3 7" id="KW-0133">Cell shape</keyword>
<dbReference type="PANTHER" id="PTHR21198:SF2">
    <property type="entry name" value="GLUTAMATE RACEMASE"/>
    <property type="match status" value="1"/>
</dbReference>
<organism evidence="8 9">
    <name type="scientific">Zobellella taiwanensis</name>
    <dbReference type="NCBI Taxonomy" id="347535"/>
    <lineage>
        <taxon>Bacteria</taxon>
        <taxon>Pseudomonadati</taxon>
        <taxon>Pseudomonadota</taxon>
        <taxon>Gammaproteobacteria</taxon>
        <taxon>Aeromonadales</taxon>
        <taxon>Aeromonadaceae</taxon>
        <taxon>Zobellella</taxon>
    </lineage>
</organism>
<feature type="binding site" evidence="7">
    <location>
        <begin position="8"/>
        <end position="9"/>
    </location>
    <ligand>
        <name>substrate</name>
    </ligand>
</feature>
<dbReference type="PROSITE" id="PS00924">
    <property type="entry name" value="ASP_GLU_RACEMASE_2"/>
    <property type="match status" value="1"/>
</dbReference>
<comment type="function">
    <text evidence="7">Provides the (R)-glutamate required for cell wall biosynthesis.</text>
</comment>
<gene>
    <name evidence="7" type="primary">murI</name>
    <name evidence="8" type="ORF">C7I36_09235</name>
</gene>
<dbReference type="Proteomes" id="UP000242181">
    <property type="component" value="Unassembled WGS sequence"/>
</dbReference>
<dbReference type="InterPro" id="IPR015942">
    <property type="entry name" value="Asp/Glu/hydantoin_racemase"/>
</dbReference>
<dbReference type="InterPro" id="IPR004391">
    <property type="entry name" value="Glu_race"/>
</dbReference>
<keyword evidence="5 7" id="KW-0413">Isomerase</keyword>
<comment type="catalytic activity">
    <reaction evidence="1 7">
        <text>L-glutamate = D-glutamate</text>
        <dbReference type="Rhea" id="RHEA:12813"/>
        <dbReference type="ChEBI" id="CHEBI:29985"/>
        <dbReference type="ChEBI" id="CHEBI:29986"/>
        <dbReference type="EC" id="5.1.1.3"/>
    </reaction>
</comment>
<dbReference type="GO" id="GO:0008881">
    <property type="term" value="F:glutamate racemase activity"/>
    <property type="evidence" value="ECO:0007669"/>
    <property type="project" value="UniProtKB-UniRule"/>
</dbReference>
<keyword evidence="4 7" id="KW-0573">Peptidoglycan synthesis</keyword>
<dbReference type="Pfam" id="PF01177">
    <property type="entry name" value="Asp_Glu_race"/>
    <property type="match status" value="1"/>
</dbReference>
<dbReference type="GO" id="GO:0009252">
    <property type="term" value="P:peptidoglycan biosynthetic process"/>
    <property type="evidence" value="ECO:0007669"/>
    <property type="project" value="UniProtKB-UniRule"/>
</dbReference>
<evidence type="ECO:0000256" key="1">
    <source>
        <dbReference type="ARBA" id="ARBA00001602"/>
    </source>
</evidence>
<evidence type="ECO:0000256" key="5">
    <source>
        <dbReference type="ARBA" id="ARBA00023235"/>
    </source>
</evidence>
<accession>A0A2P7QY16</accession>
<keyword evidence="6 7" id="KW-0961">Cell wall biogenesis/degradation</keyword>
<proteinExistence type="inferred from homology"/>
<dbReference type="PROSITE" id="PS00923">
    <property type="entry name" value="ASP_GLU_RACEMASE_1"/>
    <property type="match status" value="1"/>
</dbReference>
<comment type="caution">
    <text evidence="8">The sequence shown here is derived from an EMBL/GenBank/DDBJ whole genome shotgun (WGS) entry which is preliminary data.</text>
</comment>
<comment type="similarity">
    <text evidence="7">Belongs to the aspartate/glutamate racemases family.</text>
</comment>
<feature type="active site" description="Proton donor/acceptor" evidence="7">
    <location>
        <position position="186"/>
    </location>
</feature>
<dbReference type="InterPro" id="IPR018187">
    <property type="entry name" value="Asp/Glu_racemase_AS_1"/>
</dbReference>
<dbReference type="EMBL" id="PXYH01000010">
    <property type="protein sequence ID" value="PSJ42839.1"/>
    <property type="molecule type" value="Genomic_DNA"/>
</dbReference>
<evidence type="ECO:0000256" key="3">
    <source>
        <dbReference type="ARBA" id="ARBA00022960"/>
    </source>
</evidence>
<dbReference type="HAMAP" id="MF_00258">
    <property type="entry name" value="Glu_racemase"/>
    <property type="match status" value="1"/>
</dbReference>
<dbReference type="AlphaFoldDB" id="A0A2P7QY16"/>
<dbReference type="GO" id="GO:0008360">
    <property type="term" value="P:regulation of cell shape"/>
    <property type="evidence" value="ECO:0007669"/>
    <property type="project" value="UniProtKB-KW"/>
</dbReference>
<dbReference type="Gene3D" id="3.40.50.1860">
    <property type="match status" value="2"/>
</dbReference>
<evidence type="ECO:0000256" key="2">
    <source>
        <dbReference type="ARBA" id="ARBA00013090"/>
    </source>
</evidence>
<sequence>MASILLFDSGVGGLSVYREIHKALPGQHYFYLFDNAFFPYGELSEPQLVARVEQLFADFCARHRVDIAVIACNTASTHVLPALRRLLSIPVVGVVPAIKPAAEHSRRYGRGRVGLLATPGTVSRRYTADLIRDFAADLDVSLIGTSDLVRMAEEKVSGKRVDLARLAEVLAPWRSANGPDTVVLGCTHFPLLLEELQQLLPGVTFVDSGAAIARRVGALLASGVTHGETTDPAPSTALFCTRLNDRARAQARIFEHEGLGPLRLFEPGHS</sequence>